<protein>
    <recommendedName>
        <fullName evidence="2">SigF-like NTF2-like domain-containing protein</fullName>
    </recommendedName>
</protein>
<keyword evidence="1" id="KW-0472">Membrane</keyword>
<feature type="transmembrane region" description="Helical" evidence="1">
    <location>
        <begin position="177"/>
        <end position="196"/>
    </location>
</feature>
<accession>A0A5N6K8M4</accession>
<keyword evidence="1" id="KW-1133">Transmembrane helix</keyword>
<dbReference type="EMBL" id="VIGI01000006">
    <property type="protein sequence ID" value="KAB8299138.1"/>
    <property type="molecule type" value="Genomic_DNA"/>
</dbReference>
<dbReference type="InterPro" id="IPR057514">
    <property type="entry name" value="NTF2_SigF"/>
</dbReference>
<sequence length="267" mass="30110">MDHPRTQIASIIYALCSGSPSAQKATLETYFTPDASFSHPLCSVPSFSSVELPVLGEIDSRWVLWCVYRWYKVLSPRVRVGIDGIDYNSETQTLFVQLHQVFHLFFVPFFAPTVNLTTVLHLTPSQRSSSSSDTAGSSESRRRTRYLIKHQEDLYQSTEVVKFFWPGGTQIIGFGRLIATLLCIVGAIAFAPITWMEEWGWFGNGKDVKERANTNEDEVNGVNGSKREKKRMVNGDFSGLDTCYKSGVYLVIDFFCKIYNQGVSDIL</sequence>
<dbReference type="PANTHER" id="PTHR35393">
    <property type="entry name" value="CHROMOSOME 1, WHOLE GENOME SHOTGUN SEQUENCE"/>
    <property type="match status" value="1"/>
</dbReference>
<organism evidence="3 4">
    <name type="scientific">Monilinia laxa</name>
    <name type="common">Brown rot fungus</name>
    <name type="synonym">Sclerotinia laxa</name>
    <dbReference type="NCBI Taxonomy" id="61186"/>
    <lineage>
        <taxon>Eukaryota</taxon>
        <taxon>Fungi</taxon>
        <taxon>Dikarya</taxon>
        <taxon>Ascomycota</taxon>
        <taxon>Pezizomycotina</taxon>
        <taxon>Leotiomycetes</taxon>
        <taxon>Helotiales</taxon>
        <taxon>Sclerotiniaceae</taxon>
        <taxon>Monilinia</taxon>
    </lineage>
</organism>
<dbReference type="Proteomes" id="UP000326757">
    <property type="component" value="Unassembled WGS sequence"/>
</dbReference>
<dbReference type="PANTHER" id="PTHR35393:SF1">
    <property type="entry name" value="SNOAL-LIKE DOMAIN-CONTAINING PROTEIN"/>
    <property type="match status" value="1"/>
</dbReference>
<evidence type="ECO:0000256" key="1">
    <source>
        <dbReference type="SAM" id="Phobius"/>
    </source>
</evidence>
<dbReference type="Pfam" id="PF24840">
    <property type="entry name" value="NTF2_SigF"/>
    <property type="match status" value="1"/>
</dbReference>
<keyword evidence="1" id="KW-0812">Transmembrane</keyword>
<gene>
    <name evidence="3" type="ORF">EYC80_001246</name>
</gene>
<keyword evidence="4" id="KW-1185">Reference proteome</keyword>
<evidence type="ECO:0000313" key="3">
    <source>
        <dbReference type="EMBL" id="KAB8299138.1"/>
    </source>
</evidence>
<proteinExistence type="predicted"/>
<evidence type="ECO:0000259" key="2">
    <source>
        <dbReference type="Pfam" id="PF24840"/>
    </source>
</evidence>
<evidence type="ECO:0000313" key="4">
    <source>
        <dbReference type="Proteomes" id="UP000326757"/>
    </source>
</evidence>
<feature type="domain" description="SigF-like NTF2-like" evidence="2">
    <location>
        <begin position="1"/>
        <end position="191"/>
    </location>
</feature>
<name>A0A5N6K8M4_MONLA</name>
<dbReference type="AlphaFoldDB" id="A0A5N6K8M4"/>
<comment type="caution">
    <text evidence="3">The sequence shown here is derived from an EMBL/GenBank/DDBJ whole genome shotgun (WGS) entry which is preliminary data.</text>
</comment>
<reference evidence="3 4" key="1">
    <citation type="submission" date="2019-06" db="EMBL/GenBank/DDBJ databases">
        <title>Genome Sequence of the Brown Rot Fungal Pathogen Monilinia laxa.</title>
        <authorList>
            <person name="De Miccolis Angelini R.M."/>
            <person name="Landi L."/>
            <person name="Abate D."/>
            <person name="Pollastro S."/>
            <person name="Romanazzi G."/>
            <person name="Faretra F."/>
        </authorList>
    </citation>
    <scope>NUCLEOTIDE SEQUENCE [LARGE SCALE GENOMIC DNA]</scope>
    <source>
        <strain evidence="3 4">Mlax316</strain>
    </source>
</reference>
<dbReference type="OrthoDB" id="2344312at2759"/>